<comment type="caution">
    <text evidence="2">The sequence shown here is derived from an EMBL/GenBank/DDBJ whole genome shotgun (WGS) entry which is preliminary data.</text>
</comment>
<feature type="region of interest" description="Disordered" evidence="1">
    <location>
        <begin position="32"/>
        <end position="52"/>
    </location>
</feature>
<organism evidence="2 3">
    <name type="scientific">Streptomyces griseoloalbus</name>
    <dbReference type="NCBI Taxonomy" id="67303"/>
    <lineage>
        <taxon>Bacteria</taxon>
        <taxon>Bacillati</taxon>
        <taxon>Actinomycetota</taxon>
        <taxon>Actinomycetes</taxon>
        <taxon>Kitasatosporales</taxon>
        <taxon>Streptomycetaceae</taxon>
        <taxon>Streptomyces</taxon>
    </lineage>
</organism>
<protein>
    <submittedName>
        <fullName evidence="2">Uncharacterized protein</fullName>
    </submittedName>
</protein>
<reference evidence="2 3" key="1">
    <citation type="submission" date="2020-08" db="EMBL/GenBank/DDBJ databases">
        <title>Genomic Encyclopedia of Type Strains, Phase III (KMG-III): the genomes of soil and plant-associated and newly described type strains.</title>
        <authorList>
            <person name="Whitman W."/>
        </authorList>
    </citation>
    <scope>NUCLEOTIDE SEQUENCE [LARGE SCALE GENOMIC DNA]</scope>
    <source>
        <strain evidence="2 3">CECT 3226</strain>
    </source>
</reference>
<evidence type="ECO:0000256" key="1">
    <source>
        <dbReference type="SAM" id="MobiDB-lite"/>
    </source>
</evidence>
<proteinExistence type="predicted"/>
<dbReference type="EMBL" id="JACHJE010000003">
    <property type="protein sequence ID" value="MBB5124619.1"/>
    <property type="molecule type" value="Genomic_DNA"/>
</dbReference>
<sequence length="52" mass="5883">MARAAHRADPALAPALAELSVVPEGKRVSELERLRTRTTRTKPENLMWMPWA</sequence>
<gene>
    <name evidence="2" type="ORF">FHS32_001351</name>
</gene>
<name>A0A7W8BNA3_9ACTN</name>
<evidence type="ECO:0000313" key="2">
    <source>
        <dbReference type="EMBL" id="MBB5124619.1"/>
    </source>
</evidence>
<accession>A0A7W8BNA3</accession>
<dbReference type="AlphaFoldDB" id="A0A7W8BNA3"/>
<dbReference type="Proteomes" id="UP000568022">
    <property type="component" value="Unassembled WGS sequence"/>
</dbReference>
<keyword evidence="3" id="KW-1185">Reference proteome</keyword>
<evidence type="ECO:0000313" key="3">
    <source>
        <dbReference type="Proteomes" id="UP000568022"/>
    </source>
</evidence>